<dbReference type="GeneID" id="5433268"/>
<feature type="region of interest" description="Disordered" evidence="1">
    <location>
        <begin position="457"/>
        <end position="477"/>
    </location>
</feature>
<reference evidence="4 5" key="2">
    <citation type="journal article" date="2012" name="Eukaryot. Cell">
        <title>Genome update of Botrytis cinerea strains B05.10 and T4.</title>
        <authorList>
            <person name="Staats M."/>
            <person name="van Kan J.A."/>
        </authorList>
    </citation>
    <scope>NUCLEOTIDE SEQUENCE [LARGE SCALE GENOMIC DNA]</scope>
    <source>
        <strain evidence="4 5">B05.10</strain>
    </source>
</reference>
<dbReference type="Pfam" id="PF24086">
    <property type="entry name" value="DUF7371"/>
    <property type="match status" value="1"/>
</dbReference>
<dbReference type="AlphaFoldDB" id="A0A384J9A9"/>
<keyword evidence="2" id="KW-0732">Signal</keyword>
<reference evidence="4 5" key="1">
    <citation type="journal article" date="2011" name="PLoS Genet.">
        <title>Genomic analysis of the necrotrophic fungal pathogens Sclerotinia sclerotiorum and Botrytis cinerea.</title>
        <authorList>
            <person name="Amselem J."/>
            <person name="Cuomo C.A."/>
            <person name="van Kan J.A."/>
            <person name="Viaud M."/>
            <person name="Benito E.P."/>
            <person name="Couloux A."/>
            <person name="Coutinho P.M."/>
            <person name="de Vries R.P."/>
            <person name="Dyer P.S."/>
            <person name="Fillinger S."/>
            <person name="Fournier E."/>
            <person name="Gout L."/>
            <person name="Hahn M."/>
            <person name="Kohn L."/>
            <person name="Lapalu N."/>
            <person name="Plummer K.M."/>
            <person name="Pradier J.M."/>
            <person name="Quevillon E."/>
            <person name="Sharon A."/>
            <person name="Simon A."/>
            <person name="ten Have A."/>
            <person name="Tudzynski B."/>
            <person name="Tudzynski P."/>
            <person name="Wincker P."/>
            <person name="Andrew M."/>
            <person name="Anthouard V."/>
            <person name="Beever R.E."/>
            <person name="Beffa R."/>
            <person name="Benoit I."/>
            <person name="Bouzid O."/>
            <person name="Brault B."/>
            <person name="Chen Z."/>
            <person name="Choquer M."/>
            <person name="Collemare J."/>
            <person name="Cotton P."/>
            <person name="Danchin E.G."/>
            <person name="Da Silva C."/>
            <person name="Gautier A."/>
            <person name="Giraud C."/>
            <person name="Giraud T."/>
            <person name="Gonzalez C."/>
            <person name="Grossetete S."/>
            <person name="Guldener U."/>
            <person name="Henrissat B."/>
            <person name="Howlett B.J."/>
            <person name="Kodira C."/>
            <person name="Kretschmer M."/>
            <person name="Lappartient A."/>
            <person name="Leroch M."/>
            <person name="Levis C."/>
            <person name="Mauceli E."/>
            <person name="Neuveglise C."/>
            <person name="Oeser B."/>
            <person name="Pearson M."/>
            <person name="Poulain J."/>
            <person name="Poussereau N."/>
            <person name="Quesneville H."/>
            <person name="Rascle C."/>
            <person name="Schumacher J."/>
            <person name="Segurens B."/>
            <person name="Sexton A."/>
            <person name="Silva E."/>
            <person name="Sirven C."/>
            <person name="Soanes D.M."/>
            <person name="Talbot N.J."/>
            <person name="Templeton M."/>
            <person name="Yandava C."/>
            <person name="Yarden O."/>
            <person name="Zeng Q."/>
            <person name="Rollins J.A."/>
            <person name="Lebrun M.H."/>
            <person name="Dickman M."/>
        </authorList>
    </citation>
    <scope>NUCLEOTIDE SEQUENCE [LARGE SCALE GENOMIC DNA]</scope>
    <source>
        <strain evidence="4 5">B05.10</strain>
    </source>
</reference>
<protein>
    <recommendedName>
        <fullName evidence="3">DUF7371 domain-containing protein</fullName>
    </recommendedName>
</protein>
<feature type="domain" description="DUF7371" evidence="3">
    <location>
        <begin position="560"/>
        <end position="764"/>
    </location>
</feature>
<sequence>MILNILIVLWAICGTAAAAPRYGPVESTVTVYASCSETPAPFPTAIASDRMAQVSANTPLPLYVAPTASTFSSTGFSKPSRTIEASQSSKPVGTLETAAEVRQISQSSNDVFSFIVVEGTTSWLNGQTPTSTPSQSFVVITSAITVVPLSIPPLPASASMSGSEVVIISTETVIPLSTVPSLASPAPYSSAKSSGSESVVISTATVIPLSTLPSPQSSSMTSKTKSVSTIEPVVLSTKPATLLPTTSPSSSSVASQPVSSSNMLITLTTTKTTVVPFSTLLPTTAASSKPTFTPTGVIYSSQSNTNHTSTTGTIISNTSTFISETPKNVVVSTSVVSFNLSSMTSNLSTIATPISSLSYVSSLAMSRPEVSRSSIKPVTSSQSASGRIFTGIASKAGGWNSTSQTISESSFDTHAAVTIGSMTILTRVEASQAAIQTSNPIFANLTTSTSISSSISLSKNNSFPTHTSTTNSNPISSSNSISGFNATSFSSSFLKSTSISILTLVSNDTSTSQSTPASTAASISNFIPVIIRPTSATFPNSTSSTSTNIISSAIPTKCGERGDFLLTFDDIPPLSISNASDTDVQPEPLFNPYHQFLFSSGFTVVPPPKRLLSLPSSKPLLLEFIPNFTANSSNRKTGSNAADQGFSGQIGSADEGLTGCFNFNLYGASLGCDSMGPPCDFTFTGYKYDVASKNTSQVTQQTINVPACPELSNCVLTNVNLNSRFKDLTYFFVNVTVAGRPKLWWMDDLRLGWSDDSCAMGLCRQNAHVR</sequence>
<accession>A0A384J9A9</accession>
<gene>
    <name evidence="4" type="ORF">BCIN_02g05610</name>
</gene>
<proteinExistence type="predicted"/>
<evidence type="ECO:0000313" key="4">
    <source>
        <dbReference type="EMBL" id="ATZ47268.1"/>
    </source>
</evidence>
<evidence type="ECO:0000256" key="1">
    <source>
        <dbReference type="SAM" id="MobiDB-lite"/>
    </source>
</evidence>
<keyword evidence="5" id="KW-1185">Reference proteome</keyword>
<evidence type="ECO:0000259" key="3">
    <source>
        <dbReference type="Pfam" id="PF24086"/>
    </source>
</evidence>
<feature type="signal peptide" evidence="2">
    <location>
        <begin position="1"/>
        <end position="18"/>
    </location>
</feature>
<evidence type="ECO:0000256" key="2">
    <source>
        <dbReference type="SAM" id="SignalP"/>
    </source>
</evidence>
<dbReference type="VEuPathDB" id="FungiDB:Bcin02g05610"/>
<dbReference type="RefSeq" id="XP_024547170.1">
    <property type="nucleotide sequence ID" value="XM_024691399.1"/>
</dbReference>
<dbReference type="Proteomes" id="UP000001798">
    <property type="component" value="Chromosome 2"/>
</dbReference>
<dbReference type="OrthoDB" id="5385013at2759"/>
<evidence type="ECO:0000313" key="5">
    <source>
        <dbReference type="Proteomes" id="UP000001798"/>
    </source>
</evidence>
<reference evidence="4 5" key="3">
    <citation type="journal article" date="2017" name="Mol. Plant Pathol.">
        <title>A gapless genome sequence of the fungus Botrytis cinerea.</title>
        <authorList>
            <person name="Van Kan J.A."/>
            <person name="Stassen J.H."/>
            <person name="Mosbach A."/>
            <person name="Van Der Lee T.A."/>
            <person name="Faino L."/>
            <person name="Farmer A.D."/>
            <person name="Papasotiriou D.G."/>
            <person name="Zhou S."/>
            <person name="Seidl M.F."/>
            <person name="Cottam E."/>
            <person name="Edel D."/>
            <person name="Hahn M."/>
            <person name="Schwartz D.C."/>
            <person name="Dietrich R.A."/>
            <person name="Widdison S."/>
            <person name="Scalliet G."/>
        </authorList>
    </citation>
    <scope>NUCLEOTIDE SEQUENCE [LARGE SCALE GENOMIC DNA]</scope>
    <source>
        <strain evidence="4 5">B05.10</strain>
    </source>
</reference>
<dbReference type="InterPro" id="IPR055795">
    <property type="entry name" value="DUF7371"/>
</dbReference>
<name>A0A384J9A9_BOTFB</name>
<dbReference type="EMBL" id="CP009806">
    <property type="protein sequence ID" value="ATZ47268.1"/>
    <property type="molecule type" value="Genomic_DNA"/>
</dbReference>
<dbReference type="KEGG" id="bfu:BCIN_02g05610"/>
<feature type="chain" id="PRO_5016632794" description="DUF7371 domain-containing protein" evidence="2">
    <location>
        <begin position="19"/>
        <end position="770"/>
    </location>
</feature>
<organism evidence="4 5">
    <name type="scientific">Botryotinia fuckeliana (strain B05.10)</name>
    <name type="common">Noble rot fungus</name>
    <name type="synonym">Botrytis cinerea</name>
    <dbReference type="NCBI Taxonomy" id="332648"/>
    <lineage>
        <taxon>Eukaryota</taxon>
        <taxon>Fungi</taxon>
        <taxon>Dikarya</taxon>
        <taxon>Ascomycota</taxon>
        <taxon>Pezizomycotina</taxon>
        <taxon>Leotiomycetes</taxon>
        <taxon>Helotiales</taxon>
        <taxon>Sclerotiniaceae</taxon>
        <taxon>Botrytis</taxon>
    </lineage>
</organism>